<evidence type="ECO:0000313" key="2">
    <source>
        <dbReference type="EMBL" id="KAG2229195.1"/>
    </source>
</evidence>
<organism evidence="2 3">
    <name type="scientific">Thamnidium elegans</name>
    <dbReference type="NCBI Taxonomy" id="101142"/>
    <lineage>
        <taxon>Eukaryota</taxon>
        <taxon>Fungi</taxon>
        <taxon>Fungi incertae sedis</taxon>
        <taxon>Mucoromycota</taxon>
        <taxon>Mucoromycotina</taxon>
        <taxon>Mucoromycetes</taxon>
        <taxon>Mucorales</taxon>
        <taxon>Mucorineae</taxon>
        <taxon>Mucoraceae</taxon>
        <taxon>Thamnidium</taxon>
    </lineage>
</organism>
<keyword evidence="3" id="KW-1185">Reference proteome</keyword>
<dbReference type="GO" id="GO:0030479">
    <property type="term" value="C:actin cortical patch"/>
    <property type="evidence" value="ECO:0007669"/>
    <property type="project" value="TreeGrafter"/>
</dbReference>
<proteinExistence type="predicted"/>
<dbReference type="OrthoDB" id="443981at2759"/>
<sequence length="263" mass="27563">MSMFDKIKEQATRAATNASTFGQNATRQVGDMANDATKSGPSFNSPIPGNLKEECAKASRILEQFIIKDEVENGFDTIIPVSVIKQAKGLAIFTVVKAGFLWSGRAGSGIVVSKLPDGKWSAPSCIATGGVGFGAQIGADITDFVLILNSEEAVRAFSQGGNLTLGGNLSVSVGPIGAGGEASIAGDMRDKKVASIFSYTKSKGLFAGMSIEGTGLLELQKANSTFYGKPIRAEAILKGEIEPPVEAKVLYDTITKAENREAY</sequence>
<dbReference type="InterPro" id="IPR033643">
    <property type="entry name" value="SYLF_SH3YL1-like"/>
</dbReference>
<dbReference type="AlphaFoldDB" id="A0A8H7SGC5"/>
<dbReference type="CDD" id="cd11525">
    <property type="entry name" value="SYLF_SH3YL1_like"/>
    <property type="match status" value="1"/>
</dbReference>
<dbReference type="InterPro" id="IPR051702">
    <property type="entry name" value="SH3_domain_YSC84-like"/>
</dbReference>
<dbReference type="Pfam" id="PF04366">
    <property type="entry name" value="Ysc84"/>
    <property type="match status" value="1"/>
</dbReference>
<dbReference type="GO" id="GO:0051666">
    <property type="term" value="P:actin cortical patch localization"/>
    <property type="evidence" value="ECO:0007669"/>
    <property type="project" value="TreeGrafter"/>
</dbReference>
<reference evidence="2" key="1">
    <citation type="submission" date="2021-01" db="EMBL/GenBank/DDBJ databases">
        <title>Metabolic potential, ecology and presence of endohyphal bacteria is reflected in genomic diversity of Mucoromycotina.</title>
        <authorList>
            <person name="Muszewska A."/>
            <person name="Okrasinska A."/>
            <person name="Steczkiewicz K."/>
            <person name="Drgas O."/>
            <person name="Orlowska M."/>
            <person name="Perlinska-Lenart U."/>
            <person name="Aleksandrzak-Piekarczyk T."/>
            <person name="Szatraj K."/>
            <person name="Zielenkiewicz U."/>
            <person name="Pilsyk S."/>
            <person name="Malc E."/>
            <person name="Mieczkowski P."/>
            <person name="Kruszewska J.S."/>
            <person name="Biernat P."/>
            <person name="Pawlowska J."/>
        </authorList>
    </citation>
    <scope>NUCLEOTIDE SEQUENCE</scope>
    <source>
        <strain evidence="2">WA0000018081</strain>
    </source>
</reference>
<dbReference type="InterPro" id="IPR007461">
    <property type="entry name" value="Ysc84_actin-binding"/>
</dbReference>
<evidence type="ECO:0000259" key="1">
    <source>
        <dbReference type="Pfam" id="PF04366"/>
    </source>
</evidence>
<dbReference type="GO" id="GO:0035091">
    <property type="term" value="F:phosphatidylinositol binding"/>
    <property type="evidence" value="ECO:0007669"/>
    <property type="project" value="TreeGrafter"/>
</dbReference>
<feature type="domain" description="Ysc84 actin-binding" evidence="1">
    <location>
        <begin position="130"/>
        <end position="257"/>
    </location>
</feature>
<dbReference type="Proteomes" id="UP000613177">
    <property type="component" value="Unassembled WGS sequence"/>
</dbReference>
<accession>A0A8H7SGC5</accession>
<dbReference type="EMBL" id="JAEPRE010000298">
    <property type="protein sequence ID" value="KAG2229195.1"/>
    <property type="molecule type" value="Genomic_DNA"/>
</dbReference>
<dbReference type="PANTHER" id="PTHR15629">
    <property type="entry name" value="SH3YL1 PROTEIN"/>
    <property type="match status" value="1"/>
</dbReference>
<evidence type="ECO:0000313" key="3">
    <source>
        <dbReference type="Proteomes" id="UP000613177"/>
    </source>
</evidence>
<dbReference type="GO" id="GO:0051017">
    <property type="term" value="P:actin filament bundle assembly"/>
    <property type="evidence" value="ECO:0007669"/>
    <property type="project" value="TreeGrafter"/>
</dbReference>
<dbReference type="GO" id="GO:0051015">
    <property type="term" value="F:actin filament binding"/>
    <property type="evidence" value="ECO:0007669"/>
    <property type="project" value="TreeGrafter"/>
</dbReference>
<protein>
    <recommendedName>
        <fullName evidence="1">Ysc84 actin-binding domain-containing protein</fullName>
    </recommendedName>
</protein>
<name>A0A8H7SGC5_9FUNG</name>
<comment type="caution">
    <text evidence="2">The sequence shown here is derived from an EMBL/GenBank/DDBJ whole genome shotgun (WGS) entry which is preliminary data.</text>
</comment>
<gene>
    <name evidence="2" type="ORF">INT48_003879</name>
</gene>
<dbReference type="PANTHER" id="PTHR15629:SF7">
    <property type="entry name" value="YSC84 ACTIN-BINDING DOMAIN-CONTAINING PROTEIN"/>
    <property type="match status" value="1"/>
</dbReference>